<feature type="compositionally biased region" description="Basic and acidic residues" evidence="1">
    <location>
        <begin position="85"/>
        <end position="99"/>
    </location>
</feature>
<feature type="region of interest" description="Disordered" evidence="1">
    <location>
        <begin position="1"/>
        <end position="99"/>
    </location>
</feature>
<protein>
    <submittedName>
        <fullName evidence="2">Uncharacterized protein</fullName>
    </submittedName>
</protein>
<feature type="compositionally biased region" description="Acidic residues" evidence="1">
    <location>
        <begin position="193"/>
        <end position="203"/>
    </location>
</feature>
<dbReference type="EMBL" id="OZ023713">
    <property type="protein sequence ID" value="CAK9861426.1"/>
    <property type="molecule type" value="Genomic_DNA"/>
</dbReference>
<feature type="compositionally biased region" description="Polar residues" evidence="1">
    <location>
        <begin position="27"/>
        <end position="47"/>
    </location>
</feature>
<name>A0ABP1AFV6_9BRYO</name>
<gene>
    <name evidence="2" type="ORF">CSSPJE1EN2_LOCUS4421</name>
</gene>
<evidence type="ECO:0000256" key="1">
    <source>
        <dbReference type="SAM" id="MobiDB-lite"/>
    </source>
</evidence>
<evidence type="ECO:0000313" key="2">
    <source>
        <dbReference type="EMBL" id="CAK9861426.1"/>
    </source>
</evidence>
<organism evidence="2 3">
    <name type="scientific">Sphagnum jensenii</name>
    <dbReference type="NCBI Taxonomy" id="128206"/>
    <lineage>
        <taxon>Eukaryota</taxon>
        <taxon>Viridiplantae</taxon>
        <taxon>Streptophyta</taxon>
        <taxon>Embryophyta</taxon>
        <taxon>Bryophyta</taxon>
        <taxon>Sphagnophytina</taxon>
        <taxon>Sphagnopsida</taxon>
        <taxon>Sphagnales</taxon>
        <taxon>Sphagnaceae</taxon>
        <taxon>Sphagnum</taxon>
    </lineage>
</organism>
<evidence type="ECO:0000313" key="3">
    <source>
        <dbReference type="Proteomes" id="UP001497522"/>
    </source>
</evidence>
<dbReference type="Proteomes" id="UP001497522">
    <property type="component" value="Chromosome 12"/>
</dbReference>
<feature type="region of interest" description="Disordered" evidence="1">
    <location>
        <begin position="184"/>
        <end position="203"/>
    </location>
</feature>
<sequence>MLLDGWSPMDYPPRGLPEVCSAGGAGSPQQGTDSSFCSRQSKSNSMSGVGPKGTDGGNQQIHQQRHRFHDGSGDVGIEASGNRSCQERESGKGSYRDTSVHEIRKLQHSPLSVAKGASTWNTRKVPVGSTFNNWVRRSDDTFLPPEATKLESSWSCHYCSSRHLERQQQFTAMNMSSRQLQTIPQIDVPQETQIEEEIDTDSA</sequence>
<reference evidence="2" key="1">
    <citation type="submission" date="2024-03" db="EMBL/GenBank/DDBJ databases">
        <authorList>
            <consortium name="ELIXIR-Norway"/>
            <consortium name="Elixir Norway"/>
        </authorList>
    </citation>
    <scope>NUCLEOTIDE SEQUENCE</scope>
</reference>
<accession>A0ABP1AFV6</accession>
<proteinExistence type="predicted"/>
<keyword evidence="3" id="KW-1185">Reference proteome</keyword>